<dbReference type="OrthoDB" id="368873at2"/>
<sequence length="273" mass="31095">MMNVDKEKCIGCSKCIDDCLVNDIIMVKGKAQIKNESCFKCGHCIAICPADAVSSNEYKMNEVKEYKEEKFSVPADNLLNFIKFRRTIRQFKAKKVEKKKIKKIIEAGRFAPTGSNQQDVSFTVVKDKIDYFRGLVLKNLNEKGKSILNNLEPEKMKFKKYAEMWIKMYQDYQNENLDNDLLFFNAPLVIVVTANSTVNGSLASANMELMANALDLGALFSGFTLRGAKGQPEIRKFLNIENDKEIITSLVIGYPDVKYLRTVPRKKANINWT</sequence>
<dbReference type="GO" id="GO:0051536">
    <property type="term" value="F:iron-sulfur cluster binding"/>
    <property type="evidence" value="ECO:0007669"/>
    <property type="project" value="UniProtKB-KW"/>
</dbReference>
<protein>
    <submittedName>
        <fullName evidence="7">Nitroreductase</fullName>
    </submittedName>
</protein>
<evidence type="ECO:0000259" key="6">
    <source>
        <dbReference type="PROSITE" id="PS51379"/>
    </source>
</evidence>
<evidence type="ECO:0000256" key="4">
    <source>
        <dbReference type="ARBA" id="ARBA00023004"/>
    </source>
</evidence>
<evidence type="ECO:0000256" key="1">
    <source>
        <dbReference type="ARBA" id="ARBA00007118"/>
    </source>
</evidence>
<feature type="domain" description="4Fe-4S ferredoxin-type" evidence="6">
    <location>
        <begin position="29"/>
        <end position="58"/>
    </location>
</feature>
<dbReference type="Pfam" id="PF00881">
    <property type="entry name" value="Nitroreductase"/>
    <property type="match status" value="1"/>
</dbReference>
<dbReference type="GO" id="GO:0016491">
    <property type="term" value="F:oxidoreductase activity"/>
    <property type="evidence" value="ECO:0007669"/>
    <property type="project" value="UniProtKB-KW"/>
</dbReference>
<dbReference type="GO" id="GO:0046872">
    <property type="term" value="F:metal ion binding"/>
    <property type="evidence" value="ECO:0007669"/>
    <property type="project" value="UniProtKB-KW"/>
</dbReference>
<dbReference type="AlphaFoldDB" id="A0A4R6LMK4"/>
<dbReference type="InterPro" id="IPR000415">
    <property type="entry name" value="Nitroreductase-like"/>
</dbReference>
<proteinExistence type="inferred from homology"/>
<organism evidence="7 8">
    <name type="scientific">Halanaerobium saccharolyticum</name>
    <dbReference type="NCBI Taxonomy" id="43595"/>
    <lineage>
        <taxon>Bacteria</taxon>
        <taxon>Bacillati</taxon>
        <taxon>Bacillota</taxon>
        <taxon>Clostridia</taxon>
        <taxon>Halanaerobiales</taxon>
        <taxon>Halanaerobiaceae</taxon>
        <taxon>Halanaerobium</taxon>
    </lineage>
</organism>
<dbReference type="PROSITE" id="PS00198">
    <property type="entry name" value="4FE4S_FER_1"/>
    <property type="match status" value="1"/>
</dbReference>
<dbReference type="Gene3D" id="3.30.70.20">
    <property type="match status" value="1"/>
</dbReference>
<dbReference type="SUPFAM" id="SSF55469">
    <property type="entry name" value="FMN-dependent nitroreductase-like"/>
    <property type="match status" value="1"/>
</dbReference>
<dbReference type="SUPFAM" id="SSF54862">
    <property type="entry name" value="4Fe-4S ferredoxins"/>
    <property type="match status" value="1"/>
</dbReference>
<dbReference type="PANTHER" id="PTHR43673:SF10">
    <property type="entry name" value="NADH DEHYDROGENASE_NAD(P)H NITROREDUCTASE XCC3605-RELATED"/>
    <property type="match status" value="1"/>
</dbReference>
<dbReference type="PROSITE" id="PS51379">
    <property type="entry name" value="4FE4S_FER_2"/>
    <property type="match status" value="2"/>
</dbReference>
<name>A0A4R6LMK4_9FIRM</name>
<dbReference type="RefSeq" id="WP_133515263.1">
    <property type="nucleotide sequence ID" value="NZ_SNWX01000014.1"/>
</dbReference>
<keyword evidence="4" id="KW-0408">Iron</keyword>
<dbReference type="Gene3D" id="3.40.109.10">
    <property type="entry name" value="NADH Oxidase"/>
    <property type="match status" value="1"/>
</dbReference>
<comment type="caution">
    <text evidence="7">The sequence shown here is derived from an EMBL/GenBank/DDBJ whole genome shotgun (WGS) entry which is preliminary data.</text>
</comment>
<keyword evidence="2" id="KW-0479">Metal-binding</keyword>
<evidence type="ECO:0000256" key="2">
    <source>
        <dbReference type="ARBA" id="ARBA00022723"/>
    </source>
</evidence>
<feature type="domain" description="4Fe-4S ferredoxin-type" evidence="6">
    <location>
        <begin position="1"/>
        <end position="28"/>
    </location>
</feature>
<evidence type="ECO:0000256" key="5">
    <source>
        <dbReference type="ARBA" id="ARBA00023014"/>
    </source>
</evidence>
<dbReference type="InterPro" id="IPR029479">
    <property type="entry name" value="Nitroreductase"/>
</dbReference>
<evidence type="ECO:0000256" key="3">
    <source>
        <dbReference type="ARBA" id="ARBA00023002"/>
    </source>
</evidence>
<dbReference type="PANTHER" id="PTHR43673">
    <property type="entry name" value="NAD(P)H NITROREDUCTASE YDGI-RELATED"/>
    <property type="match status" value="1"/>
</dbReference>
<accession>A0A4R6LMK4</accession>
<comment type="similarity">
    <text evidence="1">Belongs to the nitroreductase family.</text>
</comment>
<gene>
    <name evidence="7" type="ORF">DFR79_11451</name>
</gene>
<dbReference type="Proteomes" id="UP000295064">
    <property type="component" value="Unassembled WGS sequence"/>
</dbReference>
<dbReference type="InterPro" id="IPR017900">
    <property type="entry name" value="4Fe4S_Fe_S_CS"/>
</dbReference>
<evidence type="ECO:0000313" key="7">
    <source>
        <dbReference type="EMBL" id="TDO86478.1"/>
    </source>
</evidence>
<evidence type="ECO:0000313" key="8">
    <source>
        <dbReference type="Proteomes" id="UP000295064"/>
    </source>
</evidence>
<keyword evidence="5" id="KW-0411">Iron-sulfur</keyword>
<dbReference type="EMBL" id="SNWX01000014">
    <property type="protein sequence ID" value="TDO86478.1"/>
    <property type="molecule type" value="Genomic_DNA"/>
</dbReference>
<dbReference type="Pfam" id="PF13237">
    <property type="entry name" value="Fer4_10"/>
    <property type="match status" value="1"/>
</dbReference>
<reference evidence="7 8" key="1">
    <citation type="submission" date="2019-03" db="EMBL/GenBank/DDBJ databases">
        <title>Subsurface microbial communities from deep shales in Ohio and West Virginia, USA.</title>
        <authorList>
            <person name="Wrighton K."/>
        </authorList>
    </citation>
    <scope>NUCLEOTIDE SEQUENCE [LARGE SCALE GENOMIC DNA]</scope>
    <source>
        <strain evidence="7 8">MA284_T2</strain>
    </source>
</reference>
<keyword evidence="3" id="KW-0560">Oxidoreductase</keyword>
<dbReference type="InterPro" id="IPR017896">
    <property type="entry name" value="4Fe4S_Fe-S-bd"/>
</dbReference>